<dbReference type="AlphaFoldDB" id="A0A066YSL5"/>
<dbReference type="Proteomes" id="UP000027178">
    <property type="component" value="Unassembled WGS sequence"/>
</dbReference>
<dbReference type="InterPro" id="IPR009061">
    <property type="entry name" value="DNA-bd_dom_put_sf"/>
</dbReference>
<gene>
    <name evidence="3" type="ORF">KCH_72780</name>
</gene>
<reference evidence="3 4" key="1">
    <citation type="submission" date="2014-05" db="EMBL/GenBank/DDBJ databases">
        <title>Draft Genome Sequence of Kitasatospora cheerisanensis KCTC 2395.</title>
        <authorList>
            <person name="Nam D.H."/>
        </authorList>
    </citation>
    <scope>NUCLEOTIDE SEQUENCE [LARGE SCALE GENOMIC DNA]</scope>
    <source>
        <strain evidence="3 4">KCTC 2395</strain>
    </source>
</reference>
<dbReference type="EMBL" id="JNBY01000158">
    <property type="protein sequence ID" value="KDN80925.1"/>
    <property type="molecule type" value="Genomic_DNA"/>
</dbReference>
<dbReference type="InterPro" id="IPR015358">
    <property type="entry name" value="Tscrpt_reg_MerR_DNA-bd"/>
</dbReference>
<feature type="compositionally biased region" description="Basic residues" evidence="1">
    <location>
        <begin position="57"/>
        <end position="69"/>
    </location>
</feature>
<evidence type="ECO:0000256" key="1">
    <source>
        <dbReference type="SAM" id="MobiDB-lite"/>
    </source>
</evidence>
<dbReference type="Pfam" id="PF09278">
    <property type="entry name" value="MerR-DNA-bind"/>
    <property type="match status" value="1"/>
</dbReference>
<sequence length="150" mass="15772">MRARPSAPASRGAPPAPPGSPTARTGRPGRPPARAAGTPGCPGGNARAPPTRPAGRGGRRPALRRRTPPRGREYDADAPIEVGRIRALLAAGLTTRTIRELMPCFEDGELHPCVRDRLTAQLAELNARIGELSTARDALVDLTARLPQAS</sequence>
<evidence type="ECO:0000313" key="3">
    <source>
        <dbReference type="EMBL" id="KDN80925.1"/>
    </source>
</evidence>
<feature type="region of interest" description="Disordered" evidence="1">
    <location>
        <begin position="1"/>
        <end position="77"/>
    </location>
</feature>
<keyword evidence="4" id="KW-1185">Reference proteome</keyword>
<accession>A0A066YSL5</accession>
<name>A0A066YSL5_9ACTN</name>
<dbReference type="PATRIC" id="fig|1348663.4.peg.7038"/>
<dbReference type="SUPFAM" id="SSF46955">
    <property type="entry name" value="Putative DNA-binding domain"/>
    <property type="match status" value="1"/>
</dbReference>
<proteinExistence type="predicted"/>
<dbReference type="HOGENOM" id="CLU_1738115_0_0_11"/>
<feature type="compositionally biased region" description="Low complexity" evidence="1">
    <location>
        <begin position="21"/>
        <end position="49"/>
    </location>
</feature>
<dbReference type="Gene3D" id="1.10.1660.10">
    <property type="match status" value="1"/>
</dbReference>
<organism evidence="3 4">
    <name type="scientific">Kitasatospora cheerisanensis KCTC 2395</name>
    <dbReference type="NCBI Taxonomy" id="1348663"/>
    <lineage>
        <taxon>Bacteria</taxon>
        <taxon>Bacillati</taxon>
        <taxon>Actinomycetota</taxon>
        <taxon>Actinomycetes</taxon>
        <taxon>Kitasatosporales</taxon>
        <taxon>Streptomycetaceae</taxon>
        <taxon>Kitasatospora</taxon>
    </lineage>
</organism>
<feature type="domain" description="Transcription regulator MerR DNA binding" evidence="2">
    <location>
        <begin position="84"/>
        <end position="142"/>
    </location>
</feature>
<dbReference type="eggNOG" id="COG0789">
    <property type="taxonomic scope" value="Bacteria"/>
</dbReference>
<evidence type="ECO:0000313" key="4">
    <source>
        <dbReference type="Proteomes" id="UP000027178"/>
    </source>
</evidence>
<comment type="caution">
    <text evidence="3">The sequence shown here is derived from an EMBL/GenBank/DDBJ whole genome shotgun (WGS) entry which is preliminary data.</text>
</comment>
<evidence type="ECO:0000259" key="2">
    <source>
        <dbReference type="Pfam" id="PF09278"/>
    </source>
</evidence>
<protein>
    <submittedName>
        <fullName evidence="3">MerR family transcriptional regulator</fullName>
    </submittedName>
</protein>
<feature type="compositionally biased region" description="Low complexity" evidence="1">
    <location>
        <begin position="1"/>
        <end position="13"/>
    </location>
</feature>